<evidence type="ECO:0000256" key="12">
    <source>
        <dbReference type="ARBA" id="ARBA00022840"/>
    </source>
</evidence>
<evidence type="ECO:0000256" key="1">
    <source>
        <dbReference type="ARBA" id="ARBA00000085"/>
    </source>
</evidence>
<feature type="transmembrane region" description="Helical" evidence="18">
    <location>
        <begin position="73"/>
        <end position="93"/>
    </location>
</feature>
<dbReference type="AlphaFoldDB" id="A0A8J3YN42"/>
<dbReference type="Pfam" id="PF07730">
    <property type="entry name" value="HisKA_3"/>
    <property type="match status" value="1"/>
</dbReference>
<dbReference type="Gene3D" id="3.30.450.40">
    <property type="match status" value="1"/>
</dbReference>
<keyword evidence="11" id="KW-0418">Kinase</keyword>
<evidence type="ECO:0000256" key="14">
    <source>
        <dbReference type="ARBA" id="ARBA00023012"/>
    </source>
</evidence>
<gene>
    <name evidence="20" type="ORF">Val02_37520</name>
</gene>
<keyword evidence="14" id="KW-0902">Two-component regulatory system</keyword>
<keyword evidence="13" id="KW-0408">Iron</keyword>
<dbReference type="PANTHER" id="PTHR24421:SF10">
    <property type="entry name" value="NITRATE_NITRITE SENSOR PROTEIN NARQ"/>
    <property type="match status" value="1"/>
</dbReference>
<dbReference type="Proteomes" id="UP000619260">
    <property type="component" value="Unassembled WGS sequence"/>
</dbReference>
<evidence type="ECO:0000256" key="11">
    <source>
        <dbReference type="ARBA" id="ARBA00022777"/>
    </source>
</evidence>
<evidence type="ECO:0000256" key="18">
    <source>
        <dbReference type="SAM" id="Phobius"/>
    </source>
</evidence>
<dbReference type="InterPro" id="IPR011712">
    <property type="entry name" value="Sig_transdc_His_kin_sub3_dim/P"/>
</dbReference>
<dbReference type="InterPro" id="IPR029016">
    <property type="entry name" value="GAF-like_dom_sf"/>
</dbReference>
<comment type="subcellular location">
    <subcellularLocation>
        <location evidence="3">Cytoplasm</location>
    </subcellularLocation>
</comment>
<protein>
    <recommendedName>
        <fullName evidence="5">Oxygen sensor histidine kinase NreB</fullName>
        <ecNumber evidence="4">2.7.13.3</ecNumber>
    </recommendedName>
    <alternativeName>
        <fullName evidence="17">Nitrogen regulation protein B</fullName>
    </alternativeName>
</protein>
<keyword evidence="18" id="KW-0812">Transmembrane</keyword>
<keyword evidence="12" id="KW-0067">ATP-binding</keyword>
<evidence type="ECO:0000256" key="9">
    <source>
        <dbReference type="ARBA" id="ARBA00022679"/>
    </source>
</evidence>
<dbReference type="InterPro" id="IPR004358">
    <property type="entry name" value="Sig_transdc_His_kin-like_C"/>
</dbReference>
<evidence type="ECO:0000259" key="19">
    <source>
        <dbReference type="SMART" id="SM00387"/>
    </source>
</evidence>
<keyword evidence="7" id="KW-0963">Cytoplasm</keyword>
<evidence type="ECO:0000256" key="13">
    <source>
        <dbReference type="ARBA" id="ARBA00023004"/>
    </source>
</evidence>
<dbReference type="PRINTS" id="PR00344">
    <property type="entry name" value="BCTRLSENSOR"/>
</dbReference>
<comment type="cofactor">
    <cofactor evidence="2">
        <name>[4Fe-4S] cluster</name>
        <dbReference type="ChEBI" id="CHEBI:49883"/>
    </cofactor>
</comment>
<evidence type="ECO:0000256" key="8">
    <source>
        <dbReference type="ARBA" id="ARBA00022553"/>
    </source>
</evidence>
<dbReference type="Gene3D" id="3.30.565.10">
    <property type="entry name" value="Histidine kinase-like ATPase, C-terminal domain"/>
    <property type="match status" value="1"/>
</dbReference>
<comment type="function">
    <text evidence="16">Member of the two-component regulatory system NreB/NreC involved in the control of dissimilatory nitrate/nitrite reduction in response to oxygen. NreB functions as a direct oxygen sensor histidine kinase which is autophosphorylated, in the absence of oxygen, probably at the conserved histidine residue, and transfers its phosphate group probably to a conserved aspartate residue of NreC. NreB/NreC activates the expression of the nitrate (narGHJI) and nitrite (nir) reductase operons, as well as the putative nitrate transporter gene narT.</text>
</comment>
<dbReference type="PANTHER" id="PTHR24421">
    <property type="entry name" value="NITRATE/NITRITE SENSOR PROTEIN NARX-RELATED"/>
    <property type="match status" value="1"/>
</dbReference>
<dbReference type="InterPro" id="IPR036890">
    <property type="entry name" value="HATPase_C_sf"/>
</dbReference>
<keyword evidence="6" id="KW-0004">4Fe-4S</keyword>
<evidence type="ECO:0000256" key="10">
    <source>
        <dbReference type="ARBA" id="ARBA00022741"/>
    </source>
</evidence>
<dbReference type="InterPro" id="IPR050482">
    <property type="entry name" value="Sensor_HK_TwoCompSys"/>
</dbReference>
<keyword evidence="15" id="KW-0479">Metal-binding</keyword>
<organism evidence="20 21">
    <name type="scientific">Virgisporangium aliadipatigenens</name>
    <dbReference type="NCBI Taxonomy" id="741659"/>
    <lineage>
        <taxon>Bacteria</taxon>
        <taxon>Bacillati</taxon>
        <taxon>Actinomycetota</taxon>
        <taxon>Actinomycetes</taxon>
        <taxon>Micromonosporales</taxon>
        <taxon>Micromonosporaceae</taxon>
        <taxon>Virgisporangium</taxon>
    </lineage>
</organism>
<evidence type="ECO:0000313" key="20">
    <source>
        <dbReference type="EMBL" id="GIJ46866.1"/>
    </source>
</evidence>
<feature type="transmembrane region" description="Helical" evidence="18">
    <location>
        <begin position="210"/>
        <end position="228"/>
    </location>
</feature>
<keyword evidence="18" id="KW-0472">Membrane</keyword>
<keyword evidence="21" id="KW-1185">Reference proteome</keyword>
<dbReference type="SMART" id="SM00387">
    <property type="entry name" value="HATPase_c"/>
    <property type="match status" value="1"/>
</dbReference>
<evidence type="ECO:0000256" key="2">
    <source>
        <dbReference type="ARBA" id="ARBA00001966"/>
    </source>
</evidence>
<feature type="transmembrane region" description="Helical" evidence="18">
    <location>
        <begin position="134"/>
        <end position="155"/>
    </location>
</feature>
<feature type="transmembrane region" description="Helical" evidence="18">
    <location>
        <begin position="175"/>
        <end position="198"/>
    </location>
</feature>
<keyword evidence="15" id="KW-0411">Iron-sulfur</keyword>
<feature type="domain" description="Histidine kinase/HSP90-like ATPase" evidence="19">
    <location>
        <begin position="572"/>
        <end position="662"/>
    </location>
</feature>
<keyword evidence="8" id="KW-0597">Phosphoprotein</keyword>
<evidence type="ECO:0000256" key="15">
    <source>
        <dbReference type="ARBA" id="ARBA00023014"/>
    </source>
</evidence>
<feature type="transmembrane region" description="Helical" evidence="18">
    <location>
        <begin position="18"/>
        <end position="36"/>
    </location>
</feature>
<dbReference type="GO" id="GO:0051539">
    <property type="term" value="F:4 iron, 4 sulfur cluster binding"/>
    <property type="evidence" value="ECO:0007669"/>
    <property type="project" value="UniProtKB-KW"/>
</dbReference>
<evidence type="ECO:0000256" key="4">
    <source>
        <dbReference type="ARBA" id="ARBA00012438"/>
    </source>
</evidence>
<evidence type="ECO:0000313" key="21">
    <source>
        <dbReference type="Proteomes" id="UP000619260"/>
    </source>
</evidence>
<dbReference type="EMBL" id="BOPF01000012">
    <property type="protein sequence ID" value="GIJ46866.1"/>
    <property type="molecule type" value="Genomic_DNA"/>
</dbReference>
<accession>A0A8J3YN42</accession>
<proteinExistence type="predicted"/>
<reference evidence="20" key="1">
    <citation type="submission" date="2021-01" db="EMBL/GenBank/DDBJ databases">
        <title>Whole genome shotgun sequence of Virgisporangium aliadipatigenens NBRC 105644.</title>
        <authorList>
            <person name="Komaki H."/>
            <person name="Tamura T."/>
        </authorList>
    </citation>
    <scope>NUCLEOTIDE SEQUENCE</scope>
    <source>
        <strain evidence="20">NBRC 105644</strain>
    </source>
</reference>
<keyword evidence="9" id="KW-0808">Transferase</keyword>
<dbReference type="GO" id="GO:0000155">
    <property type="term" value="F:phosphorelay sensor kinase activity"/>
    <property type="evidence" value="ECO:0007669"/>
    <property type="project" value="InterPro"/>
</dbReference>
<dbReference type="GO" id="GO:0016020">
    <property type="term" value="C:membrane"/>
    <property type="evidence" value="ECO:0007669"/>
    <property type="project" value="InterPro"/>
</dbReference>
<dbReference type="Gene3D" id="1.20.5.1930">
    <property type="match status" value="1"/>
</dbReference>
<sequence>MATAGPAPGGWHRPVNRYAAAVLAAAVAAAVLWGQLRDPGRTALAWTGMTGGIGVAFTGLGALVLAGVPGHRVGRLMVAAGVSSLGALLAVSWTEWRPAAWVGQWLWLVPFGLILLALLVFPDGRLPSWRWSPVAALVILGVGGATVGFALLTLVPPHDQLLTGTPPTTAAGRTALSIANVSAILAILGAAGVLASLGRRWWTATGDTRRQLACLLPTLCVMALTIWLDSSWNVSGAWLLTVVAVPAGMTLAVLRYRLYGLDRVVNRTLVWLIMTVVVIAAFVALVSLLRWWFFGSDGSSEASLVATGLLAVTFQPARERVQRGVNQLIYGDRDDPYLVVRRLTGLLRDTAEPDAVPQLLTEALAASLRLPYVAVETAGRHAPRRLAFHGDLTFHGEKPDGAESFDMLAHGEHVGRLIVATRSPGARFTRGERRLFSDVALHAAVAVETARLIQDLRTSRERLVVAREEERRRLRRDLHDGLGPTIAGMSMQVSAAQRIVGRHERAGTILDELAGDLRTCTVEVRRLVDQLRPPALDRGLPAALRAEGRRFDGEELSVTVDAPDELDGLPAAVEVAAYRIVAEALTNVARHAHAARCTITVELSDALVLTVVDDGVGLPTAGRRGVGLDSMRERAEELGGTCALRTVAPHGTAVEVRMPLRLGVPVS</sequence>
<feature type="transmembrane region" description="Helical" evidence="18">
    <location>
        <begin position="234"/>
        <end position="256"/>
    </location>
</feature>
<dbReference type="SUPFAM" id="SSF55874">
    <property type="entry name" value="ATPase domain of HSP90 chaperone/DNA topoisomerase II/histidine kinase"/>
    <property type="match status" value="1"/>
</dbReference>
<evidence type="ECO:0000256" key="3">
    <source>
        <dbReference type="ARBA" id="ARBA00004496"/>
    </source>
</evidence>
<keyword evidence="10" id="KW-0547">Nucleotide-binding</keyword>
<dbReference type="CDD" id="cd16917">
    <property type="entry name" value="HATPase_UhpB-NarQ-NarX-like"/>
    <property type="match status" value="1"/>
</dbReference>
<keyword evidence="18" id="KW-1133">Transmembrane helix</keyword>
<dbReference type="EC" id="2.7.13.3" evidence="4"/>
<dbReference type="Pfam" id="PF02518">
    <property type="entry name" value="HATPase_c"/>
    <property type="match status" value="1"/>
</dbReference>
<feature type="transmembrane region" description="Helical" evidence="18">
    <location>
        <begin position="42"/>
        <end position="66"/>
    </location>
</feature>
<feature type="transmembrane region" description="Helical" evidence="18">
    <location>
        <begin position="105"/>
        <end position="122"/>
    </location>
</feature>
<evidence type="ECO:0000256" key="6">
    <source>
        <dbReference type="ARBA" id="ARBA00022485"/>
    </source>
</evidence>
<dbReference type="SUPFAM" id="SSF55781">
    <property type="entry name" value="GAF domain-like"/>
    <property type="match status" value="1"/>
</dbReference>
<dbReference type="RefSeq" id="WP_203900373.1">
    <property type="nucleotide sequence ID" value="NZ_BOPF01000012.1"/>
</dbReference>
<evidence type="ECO:0000256" key="17">
    <source>
        <dbReference type="ARBA" id="ARBA00030800"/>
    </source>
</evidence>
<dbReference type="GO" id="GO:0046983">
    <property type="term" value="F:protein dimerization activity"/>
    <property type="evidence" value="ECO:0007669"/>
    <property type="project" value="InterPro"/>
</dbReference>
<dbReference type="GO" id="GO:0005524">
    <property type="term" value="F:ATP binding"/>
    <property type="evidence" value="ECO:0007669"/>
    <property type="project" value="UniProtKB-KW"/>
</dbReference>
<dbReference type="GO" id="GO:0005737">
    <property type="term" value="C:cytoplasm"/>
    <property type="evidence" value="ECO:0007669"/>
    <property type="project" value="UniProtKB-SubCell"/>
</dbReference>
<evidence type="ECO:0000256" key="5">
    <source>
        <dbReference type="ARBA" id="ARBA00017322"/>
    </source>
</evidence>
<evidence type="ECO:0000256" key="16">
    <source>
        <dbReference type="ARBA" id="ARBA00024827"/>
    </source>
</evidence>
<evidence type="ECO:0000256" key="7">
    <source>
        <dbReference type="ARBA" id="ARBA00022490"/>
    </source>
</evidence>
<feature type="transmembrane region" description="Helical" evidence="18">
    <location>
        <begin position="268"/>
        <end position="293"/>
    </location>
</feature>
<comment type="catalytic activity">
    <reaction evidence="1">
        <text>ATP + protein L-histidine = ADP + protein N-phospho-L-histidine.</text>
        <dbReference type="EC" id="2.7.13.3"/>
    </reaction>
</comment>
<dbReference type="InterPro" id="IPR003594">
    <property type="entry name" value="HATPase_dom"/>
</dbReference>
<name>A0A8J3YN42_9ACTN</name>
<comment type="caution">
    <text evidence="20">The sequence shown here is derived from an EMBL/GenBank/DDBJ whole genome shotgun (WGS) entry which is preliminary data.</text>
</comment>